<sequence length="958" mass="104204">MVIGRTTAGQAQAATASGHGHVIQISGSGNMVCASGAADPSPMLRLPAEPTHLAGREKEAEAVLALLAPSSRARAATVVSVLSGLPGIGKTALALHVAHRAMARGWFPGGAVFLHLRGYDPAGPVGAEEAVGTLARALCVDDAMTPDEQTGLCQAALNRLADEGRAVLLIADDASSAAQIERLVPARSEHRLLVTSRHLLTGPSLRARLIGLDELTPRGAADLIAEALRYARPDDPRPQREADALADLAGHCGHHPLALQIAASLLTTDAGRPIAALAADLADAHTRLDVLCYEDGGHTTAVQAAFRLSYRRLLPHHRQVFRQLALNPGPDISTGAAAALWGRSAARTRDALAALARAGLLAEQPVGSERWRMHDLLRVYAATLVESDSAKWRTAAFTRLLKHCQDLAHAANAHLHTYDDGPLPSGFRDRAHAVQWLEEERANLVALIVRAAATGHPRAVLDLQEKMRLFLLGRGSYAADAVTAAQLAVDCAREIGHPCCEATALYYLSEALPNSGRLPEAVEAATRSLDISRARGDRQRQVSALTNLGSSLRRAQRFEEAAEAHAESLALSQELGDQGCIGKALMGLADTLHDTHRYREAADVLTETVRHFSEMGDWHHEGLQLMRLGDTLFAMKQSTEAVDTYRRALVLYQERGDEHHQAIAMQHLWAVSDMSLEETVDNYERLVNICHKVCDRALEAVALNALGNRLQQLGRYDEAVTAHRGAAAIHEERDEESLLITVLDDLGIALRAAGRLTEAAEVHEREVALFRARGDRHKEAEALKRLATTLKCGRRRLEATEAHVRAVGIYHELEDTWCERRALSDLGLPVRDTPRADKAMALYTWVLANLPENDGLDQEIRILLALGAAQQRAGRITAALRSWASLTRIMQRLLDEGNEQAPKQYWGALKHLVKACLHLFRPLPIPMLSSCRTLEMLTRRSRGRSPSTARRKKSLPDA</sequence>
<dbReference type="Gene3D" id="3.40.50.300">
    <property type="entry name" value="P-loop containing nucleotide triphosphate hydrolases"/>
    <property type="match status" value="1"/>
</dbReference>
<proteinExistence type="predicted"/>
<dbReference type="PANTHER" id="PTHR47691">
    <property type="entry name" value="REGULATOR-RELATED"/>
    <property type="match status" value="1"/>
</dbReference>
<dbReference type="EMBL" id="CP049838">
    <property type="protein sequence ID" value="QJT05914.1"/>
    <property type="molecule type" value="Genomic_DNA"/>
</dbReference>
<keyword evidence="2" id="KW-0547">Nucleotide-binding</keyword>
<keyword evidence="2" id="KW-0067">ATP-binding</keyword>
<feature type="region of interest" description="Disordered" evidence="1">
    <location>
        <begin position="939"/>
        <end position="958"/>
    </location>
</feature>
<evidence type="ECO:0000256" key="1">
    <source>
        <dbReference type="SAM" id="MobiDB-lite"/>
    </source>
</evidence>
<dbReference type="InterPro" id="IPR027417">
    <property type="entry name" value="P-loop_NTPase"/>
</dbReference>
<reference evidence="2" key="1">
    <citation type="submission" date="2020-03" db="EMBL/GenBank/DDBJ databases">
        <title>Molecular networking-based the target discovery of potent antiproliferative macrolactams: 5/6/7/16 polycyclic ansamycins and glycosylated trienomycin from Streptomyces cacaoi subsp. asoensis.</title>
        <authorList>
            <person name="Liu L.-L."/>
        </authorList>
    </citation>
    <scope>NUCLEOTIDE SEQUENCE [LARGE SCALE GENOMIC DNA]</scope>
    <source>
        <strain evidence="2">H2S5</strain>
    </source>
</reference>
<evidence type="ECO:0000313" key="3">
    <source>
        <dbReference type="Proteomes" id="UP000502665"/>
    </source>
</evidence>
<dbReference type="InterPro" id="IPR019734">
    <property type="entry name" value="TPR_rpt"/>
</dbReference>
<protein>
    <submittedName>
        <fullName evidence="2">ATP-binding protein</fullName>
    </submittedName>
</protein>
<dbReference type="PANTHER" id="PTHR47691:SF3">
    <property type="entry name" value="HTH-TYPE TRANSCRIPTIONAL REGULATOR RV0890C-RELATED"/>
    <property type="match status" value="1"/>
</dbReference>
<dbReference type="GO" id="GO:0005524">
    <property type="term" value="F:ATP binding"/>
    <property type="evidence" value="ECO:0007669"/>
    <property type="project" value="UniProtKB-KW"/>
</dbReference>
<dbReference type="Gene3D" id="1.25.40.10">
    <property type="entry name" value="Tetratricopeptide repeat domain"/>
    <property type="match status" value="2"/>
</dbReference>
<dbReference type="Proteomes" id="UP000502665">
    <property type="component" value="Chromosome"/>
</dbReference>
<accession>A0A6M4WZD1</accession>
<dbReference type="Pfam" id="PF13374">
    <property type="entry name" value="TPR_10"/>
    <property type="match status" value="1"/>
</dbReference>
<dbReference type="SMART" id="SM00028">
    <property type="entry name" value="TPR"/>
    <property type="match status" value="7"/>
</dbReference>
<gene>
    <name evidence="2" type="ORF">G9272_40950</name>
</gene>
<dbReference type="InterPro" id="IPR036388">
    <property type="entry name" value="WH-like_DNA-bd_sf"/>
</dbReference>
<dbReference type="RefSeq" id="WP_171401225.1">
    <property type="nucleotide sequence ID" value="NZ_CP049838.1"/>
</dbReference>
<dbReference type="SUPFAM" id="SSF48452">
    <property type="entry name" value="TPR-like"/>
    <property type="match status" value="2"/>
</dbReference>
<name>A0A6M4WZD1_9ACTN</name>
<dbReference type="Gene3D" id="1.10.10.10">
    <property type="entry name" value="Winged helix-like DNA-binding domain superfamily/Winged helix DNA-binding domain"/>
    <property type="match status" value="1"/>
</dbReference>
<dbReference type="Pfam" id="PF13424">
    <property type="entry name" value="TPR_12"/>
    <property type="match status" value="1"/>
</dbReference>
<evidence type="ECO:0000313" key="2">
    <source>
        <dbReference type="EMBL" id="QJT05914.1"/>
    </source>
</evidence>
<dbReference type="PRINTS" id="PR00364">
    <property type="entry name" value="DISEASERSIST"/>
</dbReference>
<dbReference type="InterPro" id="IPR011990">
    <property type="entry name" value="TPR-like_helical_dom_sf"/>
</dbReference>
<keyword evidence="3" id="KW-1185">Reference proteome</keyword>
<dbReference type="AlphaFoldDB" id="A0A6M4WZD1"/>
<dbReference type="SUPFAM" id="SSF52540">
    <property type="entry name" value="P-loop containing nucleoside triphosphate hydrolases"/>
    <property type="match status" value="1"/>
</dbReference>
<organism evidence="2 3">
    <name type="scientific">Streptomyces asoensis</name>
    <dbReference type="NCBI Taxonomy" id="249586"/>
    <lineage>
        <taxon>Bacteria</taxon>
        <taxon>Bacillati</taxon>
        <taxon>Actinomycetota</taxon>
        <taxon>Actinomycetes</taxon>
        <taxon>Kitasatosporales</taxon>
        <taxon>Streptomycetaceae</taxon>
        <taxon>Streptomyces</taxon>
    </lineage>
</organism>